<feature type="region of interest" description="Disordered" evidence="1">
    <location>
        <begin position="302"/>
        <end position="326"/>
    </location>
</feature>
<protein>
    <submittedName>
        <fullName evidence="3">CRAL/TRIO domain protein</fullName>
    </submittedName>
</protein>
<dbReference type="InterPro" id="IPR036273">
    <property type="entry name" value="CRAL/TRIO_N_dom_sf"/>
</dbReference>
<dbReference type="Pfam" id="PF00650">
    <property type="entry name" value="CRAL_TRIO"/>
    <property type="match status" value="1"/>
</dbReference>
<dbReference type="InterPro" id="IPR001251">
    <property type="entry name" value="CRAL-TRIO_dom"/>
</dbReference>
<dbReference type="PROSITE" id="PS50191">
    <property type="entry name" value="CRAL_TRIO"/>
    <property type="match status" value="1"/>
</dbReference>
<dbReference type="Gene3D" id="3.40.525.10">
    <property type="entry name" value="CRAL-TRIO lipid binding domain"/>
    <property type="match status" value="1"/>
</dbReference>
<proteinExistence type="predicted"/>
<sequence>MTAEDHYLSKDELTPHQKSKIAELREKASKHLAKYPDYDTDFSLLRWLMGWDYDIDVILPKIRETLDVLSSLRLDEISVASVSELNARIRSMSNVCDYFPGGLMCQDDEGNVVYMQALARTHPRSLIRAGSVSDLFRLSVVEAELAFKLVRRAEEATGRKLGAKLVIDLDEFSMDVLYPPALNVYLNLLTLLQALFPDFGRHIYVINCPMMIKTVYAMIQPALSKQTREKVTFLGNDWKEVLLKEQTYMDMNVLYITFKLGAHNIYSHWGGTKPSELPTGDIRMGGKVPEKLQYKAEDNVQDNKKGFEKVNVPARSKTEVSSFPRS</sequence>
<dbReference type="EMBL" id="JOJR01000267">
    <property type="protein sequence ID" value="RCN40785.1"/>
    <property type="molecule type" value="Genomic_DNA"/>
</dbReference>
<evidence type="ECO:0000313" key="3">
    <source>
        <dbReference type="EMBL" id="RCN40785.1"/>
    </source>
</evidence>
<dbReference type="STRING" id="29170.A0A368GCR2"/>
<name>A0A368GCR2_ANCCA</name>
<accession>A0A368GCR2</accession>
<evidence type="ECO:0000259" key="2">
    <source>
        <dbReference type="PROSITE" id="PS50191"/>
    </source>
</evidence>
<organism evidence="3 4">
    <name type="scientific">Ancylostoma caninum</name>
    <name type="common">Dog hookworm</name>
    <dbReference type="NCBI Taxonomy" id="29170"/>
    <lineage>
        <taxon>Eukaryota</taxon>
        <taxon>Metazoa</taxon>
        <taxon>Ecdysozoa</taxon>
        <taxon>Nematoda</taxon>
        <taxon>Chromadorea</taxon>
        <taxon>Rhabditida</taxon>
        <taxon>Rhabditina</taxon>
        <taxon>Rhabditomorpha</taxon>
        <taxon>Strongyloidea</taxon>
        <taxon>Ancylostomatidae</taxon>
        <taxon>Ancylostomatinae</taxon>
        <taxon>Ancylostoma</taxon>
    </lineage>
</organism>
<reference evidence="3 4" key="1">
    <citation type="submission" date="2014-10" db="EMBL/GenBank/DDBJ databases">
        <title>Draft genome of the hookworm Ancylostoma caninum.</title>
        <authorList>
            <person name="Mitreva M."/>
        </authorList>
    </citation>
    <scope>NUCLEOTIDE SEQUENCE [LARGE SCALE GENOMIC DNA]</scope>
    <source>
        <strain evidence="3 4">Baltimore</strain>
    </source>
</reference>
<dbReference type="Proteomes" id="UP000252519">
    <property type="component" value="Unassembled WGS sequence"/>
</dbReference>
<dbReference type="OrthoDB" id="1434354at2759"/>
<feature type="domain" description="CRAL-TRIO" evidence="2">
    <location>
        <begin position="91"/>
        <end position="277"/>
    </location>
</feature>
<dbReference type="GO" id="GO:0005737">
    <property type="term" value="C:cytoplasm"/>
    <property type="evidence" value="ECO:0007669"/>
    <property type="project" value="TreeGrafter"/>
</dbReference>
<dbReference type="InterPro" id="IPR036865">
    <property type="entry name" value="CRAL-TRIO_dom_sf"/>
</dbReference>
<dbReference type="SMART" id="SM00516">
    <property type="entry name" value="SEC14"/>
    <property type="match status" value="1"/>
</dbReference>
<evidence type="ECO:0000256" key="1">
    <source>
        <dbReference type="SAM" id="MobiDB-lite"/>
    </source>
</evidence>
<dbReference type="SUPFAM" id="SSF46938">
    <property type="entry name" value="CRAL/TRIO N-terminal domain"/>
    <property type="match status" value="1"/>
</dbReference>
<dbReference type="SUPFAM" id="SSF52087">
    <property type="entry name" value="CRAL/TRIO domain"/>
    <property type="match status" value="1"/>
</dbReference>
<comment type="caution">
    <text evidence="3">The sequence shown here is derived from an EMBL/GenBank/DDBJ whole genome shotgun (WGS) entry which is preliminary data.</text>
</comment>
<keyword evidence="4" id="KW-1185">Reference proteome</keyword>
<dbReference type="PANTHER" id="PTHR23324">
    <property type="entry name" value="SEC14 RELATED PROTEIN"/>
    <property type="match status" value="1"/>
</dbReference>
<dbReference type="AlphaFoldDB" id="A0A368GCR2"/>
<dbReference type="InterPro" id="IPR051064">
    <property type="entry name" value="SEC14/CRAL-TRIO_domain"/>
</dbReference>
<dbReference type="PANTHER" id="PTHR23324:SF7">
    <property type="entry name" value="CRAL-TRIO DOMAIN-CONTAINING PROTEIN"/>
    <property type="match status" value="1"/>
</dbReference>
<gene>
    <name evidence="3" type="ORF">ANCCAN_13275</name>
</gene>
<dbReference type="CDD" id="cd00170">
    <property type="entry name" value="SEC14"/>
    <property type="match status" value="1"/>
</dbReference>
<evidence type="ECO:0000313" key="4">
    <source>
        <dbReference type="Proteomes" id="UP000252519"/>
    </source>
</evidence>